<dbReference type="Proteomes" id="UP000248326">
    <property type="component" value="Unassembled WGS sequence"/>
</dbReference>
<dbReference type="RefSeq" id="WP_110888938.1">
    <property type="nucleotide sequence ID" value="NZ_QJSX01000030.1"/>
</dbReference>
<gene>
    <name evidence="1" type="ORF">DES52_13012</name>
</gene>
<dbReference type="EMBL" id="QJSX01000030">
    <property type="protein sequence ID" value="PYE48369.1"/>
    <property type="molecule type" value="Genomic_DNA"/>
</dbReference>
<organism evidence="1 2">
    <name type="scientific">Deinococcus yavapaiensis KR-236</name>
    <dbReference type="NCBI Taxonomy" id="694435"/>
    <lineage>
        <taxon>Bacteria</taxon>
        <taxon>Thermotogati</taxon>
        <taxon>Deinococcota</taxon>
        <taxon>Deinococci</taxon>
        <taxon>Deinococcales</taxon>
        <taxon>Deinococcaceae</taxon>
        <taxon>Deinococcus</taxon>
    </lineage>
</organism>
<reference evidence="1 2" key="1">
    <citation type="submission" date="2018-06" db="EMBL/GenBank/DDBJ databases">
        <title>Genomic Encyclopedia of Type Strains, Phase IV (KMG-IV): sequencing the most valuable type-strain genomes for metagenomic binning, comparative biology and taxonomic classification.</title>
        <authorList>
            <person name="Goeker M."/>
        </authorList>
    </citation>
    <scope>NUCLEOTIDE SEQUENCE [LARGE SCALE GENOMIC DNA]</scope>
    <source>
        <strain evidence="1 2">DSM 18048</strain>
    </source>
</reference>
<comment type="caution">
    <text evidence="1">The sequence shown here is derived from an EMBL/GenBank/DDBJ whole genome shotgun (WGS) entry which is preliminary data.</text>
</comment>
<proteinExistence type="predicted"/>
<keyword evidence="2" id="KW-1185">Reference proteome</keyword>
<evidence type="ECO:0000313" key="2">
    <source>
        <dbReference type="Proteomes" id="UP000248326"/>
    </source>
</evidence>
<dbReference type="AlphaFoldDB" id="A0A318RYR7"/>
<accession>A0A318RYR7</accession>
<protein>
    <submittedName>
        <fullName evidence="1">Uncharacterized protein</fullName>
    </submittedName>
</protein>
<name>A0A318RYR7_9DEIO</name>
<evidence type="ECO:0000313" key="1">
    <source>
        <dbReference type="EMBL" id="PYE48369.1"/>
    </source>
</evidence>
<sequence length="163" mass="17883">MNQAHARSLVAITLTVPFWLTPVVASDFGLRNLKGIQVCTDEASVQAQDNTDMQDALLTAIRAQLHDGAVTTLEGACRARRDALYLLLNVDYQIAAAFSTEVALFDLNAAGYPDGVKVYARGSFGRAGDAPALMEFVLSDFVEFIMDWREQNSLPTNRLNRQS</sequence>